<accession>A0ABU0R9Y4</accession>
<gene>
    <name evidence="1" type="ORF">QFZ26_002102</name>
</gene>
<dbReference type="RefSeq" id="WP_307041873.1">
    <property type="nucleotide sequence ID" value="NZ_JAUSYY010000001.1"/>
</dbReference>
<dbReference type="EMBL" id="JAUSYY010000001">
    <property type="protein sequence ID" value="MDQ0894547.1"/>
    <property type="molecule type" value="Genomic_DNA"/>
</dbReference>
<proteinExistence type="predicted"/>
<evidence type="ECO:0000313" key="1">
    <source>
        <dbReference type="EMBL" id="MDQ0894547.1"/>
    </source>
</evidence>
<comment type="caution">
    <text evidence="1">The sequence shown here is derived from an EMBL/GenBank/DDBJ whole genome shotgun (WGS) entry which is preliminary data.</text>
</comment>
<reference evidence="1 2" key="1">
    <citation type="submission" date="2023-07" db="EMBL/GenBank/DDBJ databases">
        <title>Comparative genomics of wheat-associated soil bacteria to identify genetic determinants of phenazine resistance.</title>
        <authorList>
            <person name="Mouncey N."/>
        </authorList>
    </citation>
    <scope>NUCLEOTIDE SEQUENCE [LARGE SCALE GENOMIC DNA]</scope>
    <source>
        <strain evidence="1 2">V3I3</strain>
    </source>
</reference>
<evidence type="ECO:0000313" key="2">
    <source>
        <dbReference type="Proteomes" id="UP001239083"/>
    </source>
</evidence>
<sequence length="83" mass="9558">MSTSTAGSTIDDMVELVPLDAMSWRVCDARYADGGRRTILGYLRETGGEFEMMWMRPRPGVCYRYATFDDALRAVRLRVHHLR</sequence>
<dbReference type="Proteomes" id="UP001239083">
    <property type="component" value="Unassembled WGS sequence"/>
</dbReference>
<keyword evidence="2" id="KW-1185">Reference proteome</keyword>
<protein>
    <submittedName>
        <fullName evidence="1">Uncharacterized protein</fullName>
    </submittedName>
</protein>
<name>A0ABU0R9Y4_9MICO</name>
<organism evidence="1 2">
    <name type="scientific">Agromyces ramosus</name>
    <dbReference type="NCBI Taxonomy" id="33879"/>
    <lineage>
        <taxon>Bacteria</taxon>
        <taxon>Bacillati</taxon>
        <taxon>Actinomycetota</taxon>
        <taxon>Actinomycetes</taxon>
        <taxon>Micrococcales</taxon>
        <taxon>Microbacteriaceae</taxon>
        <taxon>Agromyces</taxon>
    </lineage>
</organism>